<keyword evidence="1" id="KW-0472">Membrane</keyword>
<reference evidence="2 3" key="1">
    <citation type="submission" date="2018-06" db="EMBL/GenBank/DDBJ databases">
        <title>Extensive metabolic versatility and redundancy in microbially diverse, dynamic hydrothermal sediments.</title>
        <authorList>
            <person name="Dombrowski N."/>
            <person name="Teske A."/>
            <person name="Baker B.J."/>
        </authorList>
    </citation>
    <scope>NUCLEOTIDE SEQUENCE [LARGE SCALE GENOMIC DNA]</scope>
    <source>
        <strain evidence="2">B10_G13</strain>
    </source>
</reference>
<feature type="transmembrane region" description="Helical" evidence="1">
    <location>
        <begin position="6"/>
        <end position="25"/>
    </location>
</feature>
<proteinExistence type="predicted"/>
<evidence type="ECO:0000313" key="3">
    <source>
        <dbReference type="Proteomes" id="UP000271125"/>
    </source>
</evidence>
<dbReference type="EMBL" id="QNBD01000108">
    <property type="protein sequence ID" value="RKX71031.1"/>
    <property type="molecule type" value="Genomic_DNA"/>
</dbReference>
<feature type="transmembrane region" description="Helical" evidence="1">
    <location>
        <begin position="130"/>
        <end position="154"/>
    </location>
</feature>
<accession>A0A660SLZ0</accession>
<evidence type="ECO:0000256" key="1">
    <source>
        <dbReference type="SAM" id="Phobius"/>
    </source>
</evidence>
<gene>
    <name evidence="2" type="ORF">DRP43_02845</name>
</gene>
<sequence>MSNFWTIFGIWMAAFLTLAIFSFLYKDNPFYKLAEHLYVGTSAGYMLIYTYFLTIKPMLIDPITKQQQFLLFIPAFFGIIMLTRWFPKIAWLSRWSIAFTIGIGTGLAVTGSIQGILIPQIKGTLIALHGWNWTTLNNLLIIIGVISTLTYFYFSKAHKGVIGKTAKLGITYIMIAFGASFGYTVMGRISLLIGRMYFLFHDWIPLIH</sequence>
<dbReference type="AlphaFoldDB" id="A0A660SLZ0"/>
<keyword evidence="1" id="KW-0812">Transmembrane</keyword>
<feature type="transmembrane region" description="Helical" evidence="1">
    <location>
        <begin position="98"/>
        <end position="118"/>
    </location>
</feature>
<feature type="transmembrane region" description="Helical" evidence="1">
    <location>
        <begin position="37"/>
        <end position="55"/>
    </location>
</feature>
<protein>
    <submittedName>
        <fullName evidence="2">Uncharacterized protein</fullName>
    </submittedName>
</protein>
<organism evidence="2 3">
    <name type="scientific">candidate division TA06 bacterium</name>
    <dbReference type="NCBI Taxonomy" id="2250710"/>
    <lineage>
        <taxon>Bacteria</taxon>
        <taxon>Bacteria division TA06</taxon>
    </lineage>
</organism>
<feature type="transmembrane region" description="Helical" evidence="1">
    <location>
        <begin position="166"/>
        <end position="186"/>
    </location>
</feature>
<name>A0A660SLZ0_UNCT6</name>
<dbReference type="Proteomes" id="UP000271125">
    <property type="component" value="Unassembled WGS sequence"/>
</dbReference>
<keyword evidence="1" id="KW-1133">Transmembrane helix</keyword>
<evidence type="ECO:0000313" key="2">
    <source>
        <dbReference type="EMBL" id="RKX71031.1"/>
    </source>
</evidence>
<feature type="transmembrane region" description="Helical" evidence="1">
    <location>
        <begin position="67"/>
        <end position="86"/>
    </location>
</feature>
<comment type="caution">
    <text evidence="2">The sequence shown here is derived from an EMBL/GenBank/DDBJ whole genome shotgun (WGS) entry which is preliminary data.</text>
</comment>